<accession>A0A812X2C0</accession>
<evidence type="ECO:0000313" key="3">
    <source>
        <dbReference type="Proteomes" id="UP000601435"/>
    </source>
</evidence>
<keyword evidence="1" id="KW-0812">Transmembrane</keyword>
<proteinExistence type="predicted"/>
<organism evidence="2 3">
    <name type="scientific">Symbiodinium necroappetens</name>
    <dbReference type="NCBI Taxonomy" id="1628268"/>
    <lineage>
        <taxon>Eukaryota</taxon>
        <taxon>Sar</taxon>
        <taxon>Alveolata</taxon>
        <taxon>Dinophyceae</taxon>
        <taxon>Suessiales</taxon>
        <taxon>Symbiodiniaceae</taxon>
        <taxon>Symbiodinium</taxon>
    </lineage>
</organism>
<dbReference type="EMBL" id="CAJNJA010034900">
    <property type="protein sequence ID" value="CAE7699559.1"/>
    <property type="molecule type" value="Genomic_DNA"/>
</dbReference>
<keyword evidence="3" id="KW-1185">Reference proteome</keyword>
<feature type="transmembrane region" description="Helical" evidence="1">
    <location>
        <begin position="242"/>
        <end position="264"/>
    </location>
</feature>
<sequence>IPGNGAAGPRTNAIGPAFSLAESRGTAASGLSSVLVSDSSPVHRALLQGDARAGAGCSRDPGLPPTGPGALDGLIIDDYFGPSLESASFEPGGACGSLAAVLRAKGAYQRDSVEGSDKRLALAAASVRAASRPALSEELCQGSFVVQASAMRLAAYLLAGGIYVGLTDTVAKHLTDYGRELFDSSGLLKNAANSLESGLLSQHTERLMESIPAAWPVLLIAFFLAVLLGYMYLVALRHCTVLLIWLVMALSVAGSALLGFYLWANAGTLSRPKFALHSLVTVSAQVIDGPSSNVLCVLGTFWRFAKEAQAQAASKREGSSPCTPSCH</sequence>
<evidence type="ECO:0000256" key="1">
    <source>
        <dbReference type="SAM" id="Phobius"/>
    </source>
</evidence>
<name>A0A812X2C0_9DINO</name>
<dbReference type="AlphaFoldDB" id="A0A812X2C0"/>
<feature type="non-terminal residue" evidence="2">
    <location>
        <position position="1"/>
    </location>
</feature>
<comment type="caution">
    <text evidence="2">The sequence shown here is derived from an EMBL/GenBank/DDBJ whole genome shotgun (WGS) entry which is preliminary data.</text>
</comment>
<dbReference type="OrthoDB" id="420519at2759"/>
<reference evidence="2" key="1">
    <citation type="submission" date="2021-02" db="EMBL/GenBank/DDBJ databases">
        <authorList>
            <person name="Dougan E. K."/>
            <person name="Rhodes N."/>
            <person name="Thang M."/>
            <person name="Chan C."/>
        </authorList>
    </citation>
    <scope>NUCLEOTIDE SEQUENCE</scope>
</reference>
<keyword evidence="1" id="KW-1133">Transmembrane helix</keyword>
<protein>
    <submittedName>
        <fullName evidence="2">Uncharacterized protein</fullName>
    </submittedName>
</protein>
<dbReference type="Proteomes" id="UP000601435">
    <property type="component" value="Unassembled WGS sequence"/>
</dbReference>
<gene>
    <name evidence="2" type="ORF">SNEC2469_LOCUS20156</name>
</gene>
<feature type="transmembrane region" description="Helical" evidence="1">
    <location>
        <begin position="213"/>
        <end position="235"/>
    </location>
</feature>
<evidence type="ECO:0000313" key="2">
    <source>
        <dbReference type="EMBL" id="CAE7699559.1"/>
    </source>
</evidence>
<keyword evidence="1" id="KW-0472">Membrane</keyword>